<dbReference type="Pfam" id="PF20172">
    <property type="entry name" value="DUF6538"/>
    <property type="match status" value="1"/>
</dbReference>
<dbReference type="SUPFAM" id="SSF56349">
    <property type="entry name" value="DNA breaking-rejoining enzymes"/>
    <property type="match status" value="1"/>
</dbReference>
<dbReference type="InterPro" id="IPR013762">
    <property type="entry name" value="Integrase-like_cat_sf"/>
</dbReference>
<dbReference type="AlphaFoldDB" id="A0A0X1T6I5"/>
<organism evidence="6 7">
    <name type="scientific">Pseudomonas agarici</name>
    <dbReference type="NCBI Taxonomy" id="46677"/>
    <lineage>
        <taxon>Bacteria</taxon>
        <taxon>Pseudomonadati</taxon>
        <taxon>Pseudomonadota</taxon>
        <taxon>Gammaproteobacteria</taxon>
        <taxon>Pseudomonadales</taxon>
        <taxon>Pseudomonadaceae</taxon>
        <taxon>Pseudomonas</taxon>
    </lineage>
</organism>
<evidence type="ECO:0000256" key="1">
    <source>
        <dbReference type="ARBA" id="ARBA00008857"/>
    </source>
</evidence>
<dbReference type="InterPro" id="IPR011010">
    <property type="entry name" value="DNA_brk_join_enz"/>
</dbReference>
<dbReference type="Proteomes" id="UP000063229">
    <property type="component" value="Chromosome"/>
</dbReference>
<dbReference type="PANTHER" id="PTHR30349:SF41">
    <property type="entry name" value="INTEGRASE_RECOMBINASE PROTEIN MJ0367-RELATED"/>
    <property type="match status" value="1"/>
</dbReference>
<dbReference type="RefSeq" id="WP_060783748.1">
    <property type="nucleotide sequence ID" value="NZ_CP014135.1"/>
</dbReference>
<dbReference type="PANTHER" id="PTHR30349">
    <property type="entry name" value="PHAGE INTEGRASE-RELATED"/>
    <property type="match status" value="1"/>
</dbReference>
<dbReference type="GO" id="GO:0015074">
    <property type="term" value="P:DNA integration"/>
    <property type="evidence" value="ECO:0007669"/>
    <property type="project" value="UniProtKB-KW"/>
</dbReference>
<comment type="similarity">
    <text evidence="1">Belongs to the 'phage' integrase family.</text>
</comment>
<name>A0A0X1T6I5_PSEAA</name>
<evidence type="ECO:0000256" key="3">
    <source>
        <dbReference type="ARBA" id="ARBA00023125"/>
    </source>
</evidence>
<gene>
    <name evidence="6" type="ORF">AWM79_21505</name>
</gene>
<dbReference type="KEGG" id="pagb:AWM79_21505"/>
<dbReference type="GO" id="GO:0006310">
    <property type="term" value="P:DNA recombination"/>
    <property type="evidence" value="ECO:0007669"/>
    <property type="project" value="UniProtKB-KW"/>
</dbReference>
<keyword evidence="2" id="KW-0229">DNA integration</keyword>
<evidence type="ECO:0000313" key="6">
    <source>
        <dbReference type="EMBL" id="AMB87724.1"/>
    </source>
</evidence>
<protein>
    <submittedName>
        <fullName evidence="6">Integrase</fullName>
    </submittedName>
</protein>
<sequence length="503" mass="56215">MARSSNTIRDTKNLVQKAGESTWYVRLAVPVDVQKIIGRKVFIKSLQTASLTEAQRRRGVHLTTWWAQIEAARKSKQLPEGWQSNVVDAIETVNSMFQDQKRAIIGEVIPPLPPINLELEARLRGNPRLVEAFETHVKQRLGEGLSGKLQLQDELAEFHRRLAEKLMTHRYAVSADQKSELVSLIADPASHRSKSPITKSRLTTYREFREKRGGAPKHVDQQVGKMERLSTFLKDEGLVLNFDTVDAWLKSLDRAPATLGQYLMAGTAFWKWAMKYDTAWREEYKDKVNPFVGHALPQGGGSETAGKDREIYTRDDTIKLHQAALNGGDKPLADLITLGWYTGARIEELCRLNKESVITVDGIRCLDFPRSKSKASKRVVPIHTSLLPVVDRLLENTVDTFLVPTQTANHYGKRSHAISKAFGRLRTAAGFSKLHVFHSFRHTVVTELIRADVPDALAKELVGHETGSVTHDVYSKGASTVQKLAAISKLPTLTLASVSASHQ</sequence>
<evidence type="ECO:0000259" key="5">
    <source>
        <dbReference type="PROSITE" id="PS51898"/>
    </source>
</evidence>
<keyword evidence="4" id="KW-0233">DNA recombination</keyword>
<dbReference type="PROSITE" id="PS51898">
    <property type="entry name" value="TYR_RECOMBINASE"/>
    <property type="match status" value="1"/>
</dbReference>
<keyword evidence="7" id="KW-1185">Reference proteome</keyword>
<dbReference type="Gene3D" id="1.10.443.10">
    <property type="entry name" value="Intergrase catalytic core"/>
    <property type="match status" value="1"/>
</dbReference>
<accession>A0A0X1T6I5</accession>
<dbReference type="Pfam" id="PF00589">
    <property type="entry name" value="Phage_integrase"/>
    <property type="match status" value="1"/>
</dbReference>
<proteinExistence type="inferred from homology"/>
<dbReference type="InterPro" id="IPR050090">
    <property type="entry name" value="Tyrosine_recombinase_XerCD"/>
</dbReference>
<dbReference type="GO" id="GO:0003677">
    <property type="term" value="F:DNA binding"/>
    <property type="evidence" value="ECO:0007669"/>
    <property type="project" value="UniProtKB-KW"/>
</dbReference>
<evidence type="ECO:0000256" key="2">
    <source>
        <dbReference type="ARBA" id="ARBA00022908"/>
    </source>
</evidence>
<dbReference type="InterPro" id="IPR046668">
    <property type="entry name" value="DUF6538"/>
</dbReference>
<dbReference type="STRING" id="46677.AWM79_21505"/>
<dbReference type="InterPro" id="IPR002104">
    <property type="entry name" value="Integrase_catalytic"/>
</dbReference>
<dbReference type="EMBL" id="CP014135">
    <property type="protein sequence ID" value="AMB87724.1"/>
    <property type="molecule type" value="Genomic_DNA"/>
</dbReference>
<evidence type="ECO:0000256" key="4">
    <source>
        <dbReference type="ARBA" id="ARBA00023172"/>
    </source>
</evidence>
<keyword evidence="3" id="KW-0238">DNA-binding</keyword>
<evidence type="ECO:0000313" key="7">
    <source>
        <dbReference type="Proteomes" id="UP000063229"/>
    </source>
</evidence>
<reference evidence="6 7" key="1">
    <citation type="submission" date="2016-01" db="EMBL/GenBank/DDBJ databases">
        <authorList>
            <person name="McClelland M."/>
            <person name="Jain A."/>
            <person name="Saraogi P."/>
            <person name="Mendelson R."/>
            <person name="Westerman R."/>
            <person name="SanMiguel P."/>
            <person name="Csonka L."/>
        </authorList>
    </citation>
    <scope>NUCLEOTIDE SEQUENCE [LARGE SCALE GENOMIC DNA]</scope>
    <source>
        <strain evidence="6 7">NCPPB 2472</strain>
    </source>
</reference>
<feature type="domain" description="Tyr recombinase" evidence="5">
    <location>
        <begin position="307"/>
        <end position="489"/>
    </location>
</feature>